<protein>
    <submittedName>
        <fullName evidence="2">Uncharacterized protein</fullName>
    </submittedName>
</protein>
<keyword evidence="3" id="KW-1185">Reference proteome</keyword>
<dbReference type="AlphaFoldDB" id="J0WL64"/>
<organism evidence="2 3">
    <name type="scientific">Auricularia subglabra (strain TFB-10046 / SS5)</name>
    <name type="common">White-rot fungus</name>
    <name type="synonym">Auricularia delicata (strain TFB10046)</name>
    <dbReference type="NCBI Taxonomy" id="717982"/>
    <lineage>
        <taxon>Eukaryota</taxon>
        <taxon>Fungi</taxon>
        <taxon>Dikarya</taxon>
        <taxon>Basidiomycota</taxon>
        <taxon>Agaricomycotina</taxon>
        <taxon>Agaricomycetes</taxon>
        <taxon>Auriculariales</taxon>
        <taxon>Auriculariaceae</taxon>
        <taxon>Auricularia</taxon>
    </lineage>
</organism>
<feature type="compositionally biased region" description="Polar residues" evidence="1">
    <location>
        <begin position="17"/>
        <end position="30"/>
    </location>
</feature>
<gene>
    <name evidence="2" type="ORF">AURDEDRAFT_178427</name>
</gene>
<feature type="region of interest" description="Disordered" evidence="1">
    <location>
        <begin position="1"/>
        <end position="47"/>
    </location>
</feature>
<evidence type="ECO:0000313" key="3">
    <source>
        <dbReference type="Proteomes" id="UP000006514"/>
    </source>
</evidence>
<proteinExistence type="predicted"/>
<dbReference type="EMBL" id="JH688917">
    <property type="protein sequence ID" value="EJD32495.1"/>
    <property type="molecule type" value="Genomic_DNA"/>
</dbReference>
<evidence type="ECO:0000256" key="1">
    <source>
        <dbReference type="SAM" id="MobiDB-lite"/>
    </source>
</evidence>
<sequence>MSTSFGLLHRMPEQPTEEPQNILVRSSNPAPASDDELRYEHEQPDPHSVFAAQQATRSRATERATPSTPMFPYLRAHIVVEHRVSVQGLGTLENSLSVPAQSVRTPGFPSMMASSQAEMALAAVLTDLDDSNADLSKVLSSLAARCGG</sequence>
<evidence type="ECO:0000313" key="2">
    <source>
        <dbReference type="EMBL" id="EJD32495.1"/>
    </source>
</evidence>
<feature type="compositionally biased region" description="Basic and acidic residues" evidence="1">
    <location>
        <begin position="35"/>
        <end position="45"/>
    </location>
</feature>
<dbReference type="Proteomes" id="UP000006514">
    <property type="component" value="Unassembled WGS sequence"/>
</dbReference>
<accession>J0WL64</accession>
<dbReference type="InParanoid" id="J0WL64"/>
<reference evidence="3" key="1">
    <citation type="journal article" date="2012" name="Science">
        <title>The Paleozoic origin of enzymatic lignin decomposition reconstructed from 31 fungal genomes.</title>
        <authorList>
            <person name="Floudas D."/>
            <person name="Binder M."/>
            <person name="Riley R."/>
            <person name="Barry K."/>
            <person name="Blanchette R.A."/>
            <person name="Henrissat B."/>
            <person name="Martinez A.T."/>
            <person name="Otillar R."/>
            <person name="Spatafora J.W."/>
            <person name="Yadav J.S."/>
            <person name="Aerts A."/>
            <person name="Benoit I."/>
            <person name="Boyd A."/>
            <person name="Carlson A."/>
            <person name="Copeland A."/>
            <person name="Coutinho P.M."/>
            <person name="de Vries R.P."/>
            <person name="Ferreira P."/>
            <person name="Findley K."/>
            <person name="Foster B."/>
            <person name="Gaskell J."/>
            <person name="Glotzer D."/>
            <person name="Gorecki P."/>
            <person name="Heitman J."/>
            <person name="Hesse C."/>
            <person name="Hori C."/>
            <person name="Igarashi K."/>
            <person name="Jurgens J.A."/>
            <person name="Kallen N."/>
            <person name="Kersten P."/>
            <person name="Kohler A."/>
            <person name="Kuees U."/>
            <person name="Kumar T.K.A."/>
            <person name="Kuo A."/>
            <person name="LaButti K."/>
            <person name="Larrondo L.F."/>
            <person name="Lindquist E."/>
            <person name="Ling A."/>
            <person name="Lombard V."/>
            <person name="Lucas S."/>
            <person name="Lundell T."/>
            <person name="Martin R."/>
            <person name="McLaughlin D.J."/>
            <person name="Morgenstern I."/>
            <person name="Morin E."/>
            <person name="Murat C."/>
            <person name="Nagy L.G."/>
            <person name="Nolan M."/>
            <person name="Ohm R.A."/>
            <person name="Patyshakuliyeva A."/>
            <person name="Rokas A."/>
            <person name="Ruiz-Duenas F.J."/>
            <person name="Sabat G."/>
            <person name="Salamov A."/>
            <person name="Samejima M."/>
            <person name="Schmutz J."/>
            <person name="Slot J.C."/>
            <person name="St John F."/>
            <person name="Stenlid J."/>
            <person name="Sun H."/>
            <person name="Sun S."/>
            <person name="Syed K."/>
            <person name="Tsang A."/>
            <person name="Wiebenga A."/>
            <person name="Young D."/>
            <person name="Pisabarro A."/>
            <person name="Eastwood D.C."/>
            <person name="Martin F."/>
            <person name="Cullen D."/>
            <person name="Grigoriev I.V."/>
            <person name="Hibbett D.S."/>
        </authorList>
    </citation>
    <scope>NUCLEOTIDE SEQUENCE [LARGE SCALE GENOMIC DNA]</scope>
    <source>
        <strain evidence="3">TFB10046</strain>
    </source>
</reference>
<name>J0WL64_AURST</name>
<dbReference type="KEGG" id="adl:AURDEDRAFT_178427"/>